<dbReference type="PANTHER" id="PTHR33884">
    <property type="entry name" value="UPF0410 PROTEIN YMGE"/>
    <property type="match status" value="1"/>
</dbReference>
<gene>
    <name evidence="8" type="ORF">STAFG_1311</name>
</gene>
<evidence type="ECO:0000256" key="2">
    <source>
        <dbReference type="ARBA" id="ARBA00011006"/>
    </source>
</evidence>
<dbReference type="Pfam" id="PF04226">
    <property type="entry name" value="Transgly_assoc"/>
    <property type="match status" value="1"/>
</dbReference>
<keyword evidence="3" id="KW-1003">Cell membrane</keyword>
<dbReference type="PATRIC" id="fig|1283301.3.peg.1289"/>
<comment type="similarity">
    <text evidence="2">Belongs to the UPF0410 family.</text>
</comment>
<reference evidence="8 9" key="1">
    <citation type="submission" date="2013-02" db="EMBL/GenBank/DDBJ databases">
        <title>Draft Genome Sequence of Streptomyces afghaniensis, Which Produces Compounds of the Julimycin B-Complex.</title>
        <authorList>
            <person name="Gruening B.A."/>
            <person name="Praeg A."/>
            <person name="Erxleben A."/>
            <person name="Guenther S."/>
            <person name="Fiedler H.-P."/>
            <person name="Goodfellow M."/>
            <person name="Mueller M."/>
        </authorList>
    </citation>
    <scope>NUCLEOTIDE SEQUENCE [LARGE SCALE GENOMIC DNA]</scope>
    <source>
        <strain evidence="8 9">772</strain>
    </source>
</reference>
<evidence type="ECO:0000256" key="3">
    <source>
        <dbReference type="ARBA" id="ARBA00022475"/>
    </source>
</evidence>
<dbReference type="HOGENOM" id="CLU_160040_1_2_11"/>
<feature type="transmembrane region" description="Helical" evidence="7">
    <location>
        <begin position="69"/>
        <end position="87"/>
    </location>
</feature>
<accession>S4MPY9</accession>
<keyword evidence="4 7" id="KW-0812">Transmembrane</keyword>
<comment type="caution">
    <text evidence="8">The sequence shown here is derived from an EMBL/GenBank/DDBJ whole genome shotgun (WGS) entry which is preliminary data.</text>
</comment>
<evidence type="ECO:0000256" key="1">
    <source>
        <dbReference type="ARBA" id="ARBA00004651"/>
    </source>
</evidence>
<dbReference type="AlphaFoldDB" id="S4MPY9"/>
<evidence type="ECO:0000256" key="6">
    <source>
        <dbReference type="ARBA" id="ARBA00023136"/>
    </source>
</evidence>
<evidence type="ECO:0000256" key="7">
    <source>
        <dbReference type="SAM" id="Phobius"/>
    </source>
</evidence>
<comment type="subcellular location">
    <subcellularLocation>
        <location evidence="1">Cell membrane</location>
        <topology evidence="1">Multi-pass membrane protein</topology>
    </subcellularLocation>
</comment>
<dbReference type="PANTHER" id="PTHR33884:SF3">
    <property type="entry name" value="UPF0410 PROTEIN YMGE"/>
    <property type="match status" value="1"/>
</dbReference>
<sequence length="91" mass="9624">MEGVVVSFLWAIIAGLVIGLLAKLVLPGRQPIPLWLTVLMGIVGAVAGNALATAFGVRDTGGIDWIRHVFQIGIAAVLIGFVTPLWARRHA</sequence>
<organism evidence="8 9">
    <name type="scientific">Streptomyces afghaniensis 772</name>
    <dbReference type="NCBI Taxonomy" id="1283301"/>
    <lineage>
        <taxon>Bacteria</taxon>
        <taxon>Bacillati</taxon>
        <taxon>Actinomycetota</taxon>
        <taxon>Actinomycetes</taxon>
        <taxon>Kitasatosporales</taxon>
        <taxon>Streptomycetaceae</taxon>
        <taxon>Streptomyces</taxon>
    </lineage>
</organism>
<keyword evidence="5 7" id="KW-1133">Transmembrane helix</keyword>
<evidence type="ECO:0000313" key="8">
    <source>
        <dbReference type="EMBL" id="EPJ41618.1"/>
    </source>
</evidence>
<feature type="transmembrane region" description="Helical" evidence="7">
    <location>
        <begin position="33"/>
        <end position="57"/>
    </location>
</feature>
<proteinExistence type="inferred from homology"/>
<feature type="transmembrane region" description="Helical" evidence="7">
    <location>
        <begin position="6"/>
        <end position="26"/>
    </location>
</feature>
<keyword evidence="6 7" id="KW-0472">Membrane</keyword>
<evidence type="ECO:0000313" key="9">
    <source>
        <dbReference type="Proteomes" id="UP000015001"/>
    </source>
</evidence>
<protein>
    <submittedName>
        <fullName evidence="8">Putative UPF0410 protein ymge</fullName>
    </submittedName>
</protein>
<dbReference type="EMBL" id="AOPY01001309">
    <property type="protein sequence ID" value="EPJ41618.1"/>
    <property type="molecule type" value="Genomic_DNA"/>
</dbReference>
<dbReference type="InterPro" id="IPR007341">
    <property type="entry name" value="Transgly_assoc"/>
</dbReference>
<evidence type="ECO:0000256" key="4">
    <source>
        <dbReference type="ARBA" id="ARBA00022692"/>
    </source>
</evidence>
<evidence type="ECO:0000256" key="5">
    <source>
        <dbReference type="ARBA" id="ARBA00022989"/>
    </source>
</evidence>
<keyword evidence="9" id="KW-1185">Reference proteome</keyword>
<dbReference type="GO" id="GO:0005886">
    <property type="term" value="C:plasma membrane"/>
    <property type="evidence" value="ECO:0007669"/>
    <property type="project" value="UniProtKB-SubCell"/>
</dbReference>
<name>S4MPY9_9ACTN</name>
<dbReference type="Proteomes" id="UP000015001">
    <property type="component" value="Unassembled WGS sequence"/>
</dbReference>